<proteinExistence type="predicted"/>
<accession>A0A0I9Y945</accession>
<evidence type="ECO:0000313" key="2">
    <source>
        <dbReference type="Proteomes" id="UP000036334"/>
    </source>
</evidence>
<organism evidence="1 2">
    <name type="scientific">Mycobacterium haemophilum</name>
    <dbReference type="NCBI Taxonomy" id="29311"/>
    <lineage>
        <taxon>Bacteria</taxon>
        <taxon>Bacillati</taxon>
        <taxon>Actinomycetota</taxon>
        <taxon>Actinomycetes</taxon>
        <taxon>Mycobacteriales</taxon>
        <taxon>Mycobacteriaceae</taxon>
        <taxon>Mycobacterium</taxon>
    </lineage>
</organism>
<sequence length="86" mass="9530">MLQVVLKQKIDVAMLDLLAGGHVGQINQGTIELQDRGPVALDMTAHRVEVRPEVSEHLAQTRFRQVSAIQRAEATVEVVETMTELI</sequence>
<protein>
    <submittedName>
        <fullName evidence="1">Uncharacterized protein</fullName>
    </submittedName>
</protein>
<dbReference type="EMBL" id="LDPR01000009">
    <property type="protein sequence ID" value="KLO36302.1"/>
    <property type="molecule type" value="Genomic_DNA"/>
</dbReference>
<gene>
    <name evidence="1" type="ORF">ABH38_12055</name>
</gene>
<comment type="caution">
    <text evidence="1">The sequence shown here is derived from an EMBL/GenBank/DDBJ whole genome shotgun (WGS) entry which is preliminary data.</text>
</comment>
<dbReference type="Proteomes" id="UP000036334">
    <property type="component" value="Unassembled WGS sequence"/>
</dbReference>
<dbReference type="RefSeq" id="WP_047314606.1">
    <property type="nucleotide sequence ID" value="NZ_LDPT01000008.1"/>
</dbReference>
<evidence type="ECO:0000313" key="1">
    <source>
        <dbReference type="EMBL" id="KLO36302.1"/>
    </source>
</evidence>
<name>A0A0I9Y945_9MYCO</name>
<reference evidence="1 2" key="1">
    <citation type="submission" date="2015-05" db="EMBL/GenBank/DDBJ databases">
        <title>Genome sequence of Mycobacterium haemophilum.</title>
        <authorList>
            <person name="Greninger A.L."/>
            <person name="Cunningham G."/>
            <person name="Miller S."/>
        </authorList>
    </citation>
    <scope>NUCLEOTIDE SEQUENCE [LARGE SCALE GENOMIC DNA]</scope>
    <source>
        <strain evidence="2">UC1</strain>
    </source>
</reference>
<dbReference type="AlphaFoldDB" id="A0A0I9Y945"/>
<keyword evidence="2" id="KW-1185">Reference proteome</keyword>